<sequence>MRVRLASIWVTDRRRSSCWATTGEWQSRAGAASAGEIANDWAGVVGCSRRRHGEARRRGGTGRRGSDNVGAGTRRWLASAPKAEMGRRFTGARAHGDGLQGLGSE</sequence>
<feature type="region of interest" description="Disordered" evidence="1">
    <location>
        <begin position="50"/>
        <end position="105"/>
    </location>
</feature>
<keyword evidence="3" id="KW-1185">Reference proteome</keyword>
<dbReference type="Proteomes" id="UP001634007">
    <property type="component" value="Unassembled WGS sequence"/>
</dbReference>
<accession>A0ABD3JTI5</accession>
<gene>
    <name evidence="2" type="ORF">ACJRO7_033662</name>
</gene>
<dbReference type="AlphaFoldDB" id="A0ABD3JTI5"/>
<reference evidence="2 3" key="1">
    <citation type="submission" date="2024-11" db="EMBL/GenBank/DDBJ databases">
        <title>Chromosome-level genome assembly of Eucalyptus globulus Labill. provides insights into its genome evolution.</title>
        <authorList>
            <person name="Li X."/>
        </authorList>
    </citation>
    <scope>NUCLEOTIDE SEQUENCE [LARGE SCALE GENOMIC DNA]</scope>
    <source>
        <strain evidence="2">CL2024</strain>
        <tissue evidence="2">Fresh tender leaves</tissue>
    </source>
</reference>
<evidence type="ECO:0000313" key="2">
    <source>
        <dbReference type="EMBL" id="KAL3729096.1"/>
    </source>
</evidence>
<proteinExistence type="predicted"/>
<protein>
    <submittedName>
        <fullName evidence="2">Uncharacterized protein</fullName>
    </submittedName>
</protein>
<evidence type="ECO:0000313" key="3">
    <source>
        <dbReference type="Proteomes" id="UP001634007"/>
    </source>
</evidence>
<dbReference type="EMBL" id="JBJKBG010000008">
    <property type="protein sequence ID" value="KAL3729096.1"/>
    <property type="molecule type" value="Genomic_DNA"/>
</dbReference>
<organism evidence="2 3">
    <name type="scientific">Eucalyptus globulus</name>
    <name type="common">Tasmanian blue gum</name>
    <dbReference type="NCBI Taxonomy" id="34317"/>
    <lineage>
        <taxon>Eukaryota</taxon>
        <taxon>Viridiplantae</taxon>
        <taxon>Streptophyta</taxon>
        <taxon>Embryophyta</taxon>
        <taxon>Tracheophyta</taxon>
        <taxon>Spermatophyta</taxon>
        <taxon>Magnoliopsida</taxon>
        <taxon>eudicotyledons</taxon>
        <taxon>Gunneridae</taxon>
        <taxon>Pentapetalae</taxon>
        <taxon>rosids</taxon>
        <taxon>malvids</taxon>
        <taxon>Myrtales</taxon>
        <taxon>Myrtaceae</taxon>
        <taxon>Myrtoideae</taxon>
        <taxon>Eucalypteae</taxon>
        <taxon>Eucalyptus</taxon>
    </lineage>
</organism>
<name>A0ABD3JTI5_EUCGL</name>
<evidence type="ECO:0000256" key="1">
    <source>
        <dbReference type="SAM" id="MobiDB-lite"/>
    </source>
</evidence>
<feature type="compositionally biased region" description="Basic residues" evidence="1">
    <location>
        <begin position="50"/>
        <end position="61"/>
    </location>
</feature>
<comment type="caution">
    <text evidence="2">The sequence shown here is derived from an EMBL/GenBank/DDBJ whole genome shotgun (WGS) entry which is preliminary data.</text>
</comment>